<dbReference type="OrthoDB" id="8062777at2"/>
<gene>
    <name evidence="2" type="ORF">MESS2_110114</name>
</gene>
<dbReference type="AlphaFoldDB" id="M5EGE9"/>
<dbReference type="SUPFAM" id="SSF51658">
    <property type="entry name" value="Xylose isomerase-like"/>
    <property type="match status" value="1"/>
</dbReference>
<feature type="domain" description="Xylose isomerase-like TIM barrel" evidence="1">
    <location>
        <begin position="38"/>
        <end position="277"/>
    </location>
</feature>
<dbReference type="Gene3D" id="3.20.20.150">
    <property type="entry name" value="Divalent-metal-dependent TIM barrel enzymes"/>
    <property type="match status" value="1"/>
</dbReference>
<dbReference type="PANTHER" id="PTHR12110:SF53">
    <property type="entry name" value="BLR5974 PROTEIN"/>
    <property type="match status" value="1"/>
</dbReference>
<reference evidence="2 3" key="1">
    <citation type="submission" date="2013-02" db="EMBL/GenBank/DDBJ databases">
        <authorList>
            <person name="Genoscope - CEA"/>
        </authorList>
    </citation>
    <scope>NUCLEOTIDE SEQUENCE [LARGE SCALE GENOMIC DNA]</scope>
    <source>
        <strain evidence="2 3">STM 2683</strain>
    </source>
</reference>
<dbReference type="InterPro" id="IPR036237">
    <property type="entry name" value="Xyl_isomerase-like_sf"/>
</dbReference>
<dbReference type="InterPro" id="IPR013022">
    <property type="entry name" value="Xyl_isomerase-like_TIM-brl"/>
</dbReference>
<dbReference type="EMBL" id="CAUM01000013">
    <property type="protein sequence ID" value="CCV03694.1"/>
    <property type="molecule type" value="Genomic_DNA"/>
</dbReference>
<comment type="caution">
    <text evidence="2">The sequence shown here is derived from an EMBL/GenBank/DDBJ whole genome shotgun (WGS) entry which is preliminary data.</text>
</comment>
<dbReference type="STRING" id="1297569.MESS2_110114"/>
<dbReference type="Pfam" id="PF01261">
    <property type="entry name" value="AP_endonuc_2"/>
    <property type="match status" value="1"/>
</dbReference>
<protein>
    <recommendedName>
        <fullName evidence="1">Xylose isomerase-like TIM barrel domain-containing protein</fullName>
    </recommendedName>
</protein>
<evidence type="ECO:0000313" key="2">
    <source>
        <dbReference type="EMBL" id="CCV03694.1"/>
    </source>
</evidence>
<accession>M5EGE9</accession>
<organism evidence="2 3">
    <name type="scientific">Mesorhizobium metallidurans STM 2683</name>
    <dbReference type="NCBI Taxonomy" id="1297569"/>
    <lineage>
        <taxon>Bacteria</taxon>
        <taxon>Pseudomonadati</taxon>
        <taxon>Pseudomonadota</taxon>
        <taxon>Alphaproteobacteria</taxon>
        <taxon>Hyphomicrobiales</taxon>
        <taxon>Phyllobacteriaceae</taxon>
        <taxon>Mesorhizobium</taxon>
    </lineage>
</organism>
<dbReference type="PANTHER" id="PTHR12110">
    <property type="entry name" value="HYDROXYPYRUVATE ISOMERASE"/>
    <property type="match status" value="1"/>
</dbReference>
<sequence>MRERPLMSNARLTVVQSSYRPQIGVALWKVADRGLAGFETAATAGLDHVHVDLGGPNRGPDLTDVEVLAAFDATSRRFALPITALAVNRLNDLGLTAPRGSEEALEARRSISHAIRVADRLRVPRIIIPGFRRSLVRRPEDVARTAEVLRFALGPAQAAGITLAYESGLDSERTLQILQAVGQPGICLQFDTGNPAIYGHSAASIWARLADVASPDVHLKDALGVSVDGDVPLGDGVAELELTFIAFARQPGPTSFTLEGDYREDSGSRIGRDLARLKILIGRSMLAGGLGCPDGVGCVGGSGVSRAEGMSLLECIDRWGAV</sequence>
<name>M5EGE9_9HYPH</name>
<evidence type="ECO:0000313" key="3">
    <source>
        <dbReference type="Proteomes" id="UP000012062"/>
    </source>
</evidence>
<evidence type="ECO:0000259" key="1">
    <source>
        <dbReference type="Pfam" id="PF01261"/>
    </source>
</evidence>
<keyword evidence="3" id="KW-1185">Reference proteome</keyword>
<dbReference type="Proteomes" id="UP000012062">
    <property type="component" value="Unassembled WGS sequence"/>
</dbReference>
<dbReference type="InterPro" id="IPR050312">
    <property type="entry name" value="IolE/XylAMocC-like"/>
</dbReference>
<dbReference type="eggNOG" id="COG1082">
    <property type="taxonomic scope" value="Bacteria"/>
</dbReference>
<proteinExistence type="predicted"/>